<comment type="similarity">
    <text evidence="1">Belongs to the actin family. ARP1 subfamily.</text>
</comment>
<keyword evidence="6" id="KW-1185">Reference proteome</keyword>
<sequence>METIWHHVLEKELEVIPSDHPILMADPLSNRNSARERTAQIVFESFNSPAFCTIPSAVLSLHASGRNTGLVIDSGSEVTDIVPIHNGSIIQDACDRFDIAGDDLTDYLRKQLTDAGYEILTNTGSDIVRDMKEKFGYVALDYEEEMLFTLQSSHSAKAYELPDGQVILVGVERLATTECLFQPCMLGLDSRPLQASVYRSIMKSDEGIQNDLFENIVLSGGNTLFRDLPERLQKEIADFDSNKHNTSVIAPPHRKYLAWIGGSMLASQAGFQNWVSKEEYEEVGPSIIHRCI</sequence>
<protein>
    <recommendedName>
        <fullName evidence="2">Centractin</fullName>
    </recommendedName>
    <alternativeName>
        <fullName evidence="3">Actin-like protein</fullName>
    </alternativeName>
    <alternativeName>
        <fullName evidence="4">Actin-related protein 1</fullName>
    </alternativeName>
</protein>
<dbReference type="SMART" id="SM00268">
    <property type="entry name" value="ACTIN"/>
    <property type="match status" value="1"/>
</dbReference>
<evidence type="ECO:0000313" key="5">
    <source>
        <dbReference type="EMBL" id="OJJ35531.1"/>
    </source>
</evidence>
<evidence type="ECO:0000256" key="1">
    <source>
        <dbReference type="ARBA" id="ARBA00038483"/>
    </source>
</evidence>
<dbReference type="InterPro" id="IPR043129">
    <property type="entry name" value="ATPase_NBD"/>
</dbReference>
<dbReference type="EMBL" id="KV878212">
    <property type="protein sequence ID" value="OJJ35531.1"/>
    <property type="molecule type" value="Genomic_DNA"/>
</dbReference>
<dbReference type="RefSeq" id="XP_040689207.1">
    <property type="nucleotide sequence ID" value="XM_040835394.1"/>
</dbReference>
<evidence type="ECO:0000256" key="2">
    <source>
        <dbReference type="ARBA" id="ARBA00073387"/>
    </source>
</evidence>
<dbReference type="STRING" id="1073089.A0A1L9RKS3"/>
<dbReference type="GO" id="GO:0005869">
    <property type="term" value="C:dynactin complex"/>
    <property type="evidence" value="ECO:0007669"/>
    <property type="project" value="UniProtKB-ARBA"/>
</dbReference>
<dbReference type="PANTHER" id="PTHR11937">
    <property type="entry name" value="ACTIN"/>
    <property type="match status" value="1"/>
</dbReference>
<dbReference type="PRINTS" id="PR00190">
    <property type="entry name" value="ACTIN"/>
</dbReference>
<dbReference type="GeneID" id="63751242"/>
<dbReference type="OrthoDB" id="5132116at2759"/>
<dbReference type="VEuPathDB" id="FungiDB:ASPWEDRAFT_40736"/>
<gene>
    <name evidence="5" type="ORF">ASPWEDRAFT_40736</name>
</gene>
<organism evidence="5 6">
    <name type="scientific">Aspergillus wentii DTO 134E9</name>
    <dbReference type="NCBI Taxonomy" id="1073089"/>
    <lineage>
        <taxon>Eukaryota</taxon>
        <taxon>Fungi</taxon>
        <taxon>Dikarya</taxon>
        <taxon>Ascomycota</taxon>
        <taxon>Pezizomycotina</taxon>
        <taxon>Eurotiomycetes</taxon>
        <taxon>Eurotiomycetidae</taxon>
        <taxon>Eurotiales</taxon>
        <taxon>Aspergillaceae</taxon>
        <taxon>Aspergillus</taxon>
        <taxon>Aspergillus subgen. Cremei</taxon>
    </lineage>
</organism>
<dbReference type="InterPro" id="IPR004001">
    <property type="entry name" value="Actin_CS"/>
</dbReference>
<evidence type="ECO:0000256" key="3">
    <source>
        <dbReference type="ARBA" id="ARBA00076361"/>
    </source>
</evidence>
<dbReference type="Pfam" id="PF00022">
    <property type="entry name" value="Actin"/>
    <property type="match status" value="1"/>
</dbReference>
<proteinExistence type="inferred from homology"/>
<evidence type="ECO:0000313" key="6">
    <source>
        <dbReference type="Proteomes" id="UP000184383"/>
    </source>
</evidence>
<dbReference type="FunFam" id="3.90.640.10:FF:000007">
    <property type="entry name" value="Actin like 7B"/>
    <property type="match status" value="1"/>
</dbReference>
<dbReference type="Gene3D" id="3.30.420.40">
    <property type="match status" value="2"/>
</dbReference>
<dbReference type="Gene3D" id="3.90.640.10">
    <property type="entry name" value="Actin, Chain A, domain 4"/>
    <property type="match status" value="1"/>
</dbReference>
<dbReference type="Proteomes" id="UP000184383">
    <property type="component" value="Unassembled WGS sequence"/>
</dbReference>
<dbReference type="AlphaFoldDB" id="A0A1L9RKS3"/>
<accession>A0A1L9RKS3</accession>
<dbReference type="PROSITE" id="PS00432">
    <property type="entry name" value="ACTINS_2"/>
    <property type="match status" value="1"/>
</dbReference>
<name>A0A1L9RKS3_ASPWE</name>
<dbReference type="SUPFAM" id="SSF53067">
    <property type="entry name" value="Actin-like ATPase domain"/>
    <property type="match status" value="2"/>
</dbReference>
<evidence type="ECO:0000256" key="4">
    <source>
        <dbReference type="ARBA" id="ARBA00083222"/>
    </source>
</evidence>
<dbReference type="InterPro" id="IPR004000">
    <property type="entry name" value="Actin"/>
</dbReference>
<reference evidence="6" key="1">
    <citation type="journal article" date="2017" name="Genome Biol.">
        <title>Comparative genomics reveals high biological diversity and specific adaptations in the industrially and medically important fungal genus Aspergillus.</title>
        <authorList>
            <person name="de Vries R.P."/>
            <person name="Riley R."/>
            <person name="Wiebenga A."/>
            <person name="Aguilar-Osorio G."/>
            <person name="Amillis S."/>
            <person name="Uchima C.A."/>
            <person name="Anderluh G."/>
            <person name="Asadollahi M."/>
            <person name="Askin M."/>
            <person name="Barry K."/>
            <person name="Battaglia E."/>
            <person name="Bayram O."/>
            <person name="Benocci T."/>
            <person name="Braus-Stromeyer S.A."/>
            <person name="Caldana C."/>
            <person name="Canovas D."/>
            <person name="Cerqueira G.C."/>
            <person name="Chen F."/>
            <person name="Chen W."/>
            <person name="Choi C."/>
            <person name="Clum A."/>
            <person name="Dos Santos R.A."/>
            <person name="Damasio A.R."/>
            <person name="Diallinas G."/>
            <person name="Emri T."/>
            <person name="Fekete E."/>
            <person name="Flipphi M."/>
            <person name="Freyberg S."/>
            <person name="Gallo A."/>
            <person name="Gournas C."/>
            <person name="Habgood R."/>
            <person name="Hainaut M."/>
            <person name="Harispe M.L."/>
            <person name="Henrissat B."/>
            <person name="Hilden K.S."/>
            <person name="Hope R."/>
            <person name="Hossain A."/>
            <person name="Karabika E."/>
            <person name="Karaffa L."/>
            <person name="Karanyi Z."/>
            <person name="Krasevec N."/>
            <person name="Kuo A."/>
            <person name="Kusch H."/>
            <person name="LaButti K."/>
            <person name="Lagendijk E.L."/>
            <person name="Lapidus A."/>
            <person name="Levasseur A."/>
            <person name="Lindquist E."/>
            <person name="Lipzen A."/>
            <person name="Logrieco A.F."/>
            <person name="MacCabe A."/>
            <person name="Maekelae M.R."/>
            <person name="Malavazi I."/>
            <person name="Melin P."/>
            <person name="Meyer V."/>
            <person name="Mielnichuk N."/>
            <person name="Miskei M."/>
            <person name="Molnar A.P."/>
            <person name="Mule G."/>
            <person name="Ngan C.Y."/>
            <person name="Orejas M."/>
            <person name="Orosz E."/>
            <person name="Ouedraogo J.P."/>
            <person name="Overkamp K.M."/>
            <person name="Park H.-S."/>
            <person name="Perrone G."/>
            <person name="Piumi F."/>
            <person name="Punt P.J."/>
            <person name="Ram A.F."/>
            <person name="Ramon A."/>
            <person name="Rauscher S."/>
            <person name="Record E."/>
            <person name="Riano-Pachon D.M."/>
            <person name="Robert V."/>
            <person name="Roehrig J."/>
            <person name="Ruller R."/>
            <person name="Salamov A."/>
            <person name="Salih N.S."/>
            <person name="Samson R.A."/>
            <person name="Sandor E."/>
            <person name="Sanguinetti M."/>
            <person name="Schuetze T."/>
            <person name="Sepcic K."/>
            <person name="Shelest E."/>
            <person name="Sherlock G."/>
            <person name="Sophianopoulou V."/>
            <person name="Squina F.M."/>
            <person name="Sun H."/>
            <person name="Susca A."/>
            <person name="Todd R.B."/>
            <person name="Tsang A."/>
            <person name="Unkles S.E."/>
            <person name="van de Wiele N."/>
            <person name="van Rossen-Uffink D."/>
            <person name="Oliveira J.V."/>
            <person name="Vesth T.C."/>
            <person name="Visser J."/>
            <person name="Yu J.-H."/>
            <person name="Zhou M."/>
            <person name="Andersen M.R."/>
            <person name="Archer D.B."/>
            <person name="Baker S.E."/>
            <person name="Benoit I."/>
            <person name="Brakhage A.A."/>
            <person name="Braus G.H."/>
            <person name="Fischer R."/>
            <person name="Frisvad J.C."/>
            <person name="Goldman G.H."/>
            <person name="Houbraken J."/>
            <person name="Oakley B."/>
            <person name="Pocsi I."/>
            <person name="Scazzocchio C."/>
            <person name="Seiboth B."/>
            <person name="vanKuyk P.A."/>
            <person name="Wortman J."/>
            <person name="Dyer P.S."/>
            <person name="Grigoriev I.V."/>
        </authorList>
    </citation>
    <scope>NUCLEOTIDE SEQUENCE [LARGE SCALE GENOMIC DNA]</scope>
    <source>
        <strain evidence="6">DTO 134E9</strain>
    </source>
</reference>